<gene>
    <name evidence="2" type="ordered locus">PB2503_03327</name>
</gene>
<dbReference type="OrthoDB" id="7477016at2"/>
<evidence type="ECO:0000313" key="3">
    <source>
        <dbReference type="Proteomes" id="UP000001302"/>
    </source>
</evidence>
<dbReference type="RefSeq" id="WP_013299715.1">
    <property type="nucleotide sequence ID" value="NC_014414.1"/>
</dbReference>
<dbReference type="eggNOG" id="COG4321">
    <property type="taxonomic scope" value="Bacteria"/>
</dbReference>
<evidence type="ECO:0000259" key="1">
    <source>
        <dbReference type="Pfam" id="PF13467"/>
    </source>
</evidence>
<reference evidence="3" key="1">
    <citation type="submission" date="2010-08" db="EMBL/GenBank/DDBJ databases">
        <title>Genome sequence of Parvularcula bermudensis HTCC2503.</title>
        <authorList>
            <person name="Kang D.-M."/>
            <person name="Oh H.-M."/>
            <person name="Cho J.-C."/>
        </authorList>
    </citation>
    <scope>NUCLEOTIDE SEQUENCE [LARGE SCALE GENOMIC DNA]</scope>
    <source>
        <strain evidence="3">ATCC BAA-594 / HTCC2503 / KCTC 12087</strain>
    </source>
</reference>
<keyword evidence="3" id="KW-1185">Reference proteome</keyword>
<evidence type="ECO:0000313" key="2">
    <source>
        <dbReference type="EMBL" id="ADM08741.1"/>
    </source>
</evidence>
<reference evidence="2 3" key="2">
    <citation type="journal article" date="2011" name="J. Bacteriol.">
        <title>Complete genome sequence of strain HTCC2503T of Parvularcula bermudensis, the type species of the order "Parvularculales" in the class Alphaproteobacteria.</title>
        <authorList>
            <person name="Oh H.M."/>
            <person name="Kang I."/>
            <person name="Vergin K.L."/>
            <person name="Kang D."/>
            <person name="Rhee K.H."/>
            <person name="Giovannoni S.J."/>
            <person name="Cho J.C."/>
        </authorList>
    </citation>
    <scope>NUCLEOTIDE SEQUENCE [LARGE SCALE GENOMIC DNA]</scope>
    <source>
        <strain evidence="3">ATCC BAA-594 / HTCC2503 / KCTC 12087</strain>
    </source>
</reference>
<sequence length="79" mass="8555">MGVAELIKRSVTLRGHRTSVALEAAFWAALDEWAVRRGVPVAQLILDADLKRGSQGLASTLRVELLAAARRGELSPHKP</sequence>
<dbReference type="STRING" id="314260.PB2503_03327"/>
<dbReference type="Gene3D" id="1.10.3990.20">
    <property type="entry name" value="protein bp1543"/>
    <property type="match status" value="1"/>
</dbReference>
<dbReference type="InterPro" id="IPR027373">
    <property type="entry name" value="RHH_dom"/>
</dbReference>
<name>E0TDI6_PARBH</name>
<proteinExistence type="predicted"/>
<organism evidence="2 3">
    <name type="scientific">Parvularcula bermudensis (strain ATCC BAA-594 / HTCC2503 / KCTC 12087)</name>
    <dbReference type="NCBI Taxonomy" id="314260"/>
    <lineage>
        <taxon>Bacteria</taxon>
        <taxon>Pseudomonadati</taxon>
        <taxon>Pseudomonadota</taxon>
        <taxon>Alphaproteobacteria</taxon>
        <taxon>Parvularculales</taxon>
        <taxon>Parvularculaceae</taxon>
        <taxon>Parvularcula</taxon>
    </lineage>
</organism>
<dbReference type="EMBL" id="CP002156">
    <property type="protein sequence ID" value="ADM08741.1"/>
    <property type="molecule type" value="Genomic_DNA"/>
</dbReference>
<dbReference type="HOGENOM" id="CLU_155738_3_0_5"/>
<dbReference type="AlphaFoldDB" id="E0TDI6"/>
<dbReference type="Pfam" id="PF13467">
    <property type="entry name" value="RHH_4"/>
    <property type="match status" value="1"/>
</dbReference>
<dbReference type="Proteomes" id="UP000001302">
    <property type="component" value="Chromosome"/>
</dbReference>
<feature type="domain" description="Ribbon-helix-helix" evidence="1">
    <location>
        <begin position="7"/>
        <end position="67"/>
    </location>
</feature>
<protein>
    <recommendedName>
        <fullName evidence="1">Ribbon-helix-helix domain-containing protein</fullName>
    </recommendedName>
</protein>
<dbReference type="KEGG" id="pbr:PB2503_03327"/>
<dbReference type="InterPro" id="IPR038268">
    <property type="entry name" value="RHH_sf"/>
</dbReference>
<accession>E0TDI6</accession>